<evidence type="ECO:0000313" key="2">
    <source>
        <dbReference type="EMBL" id="RAQ12888.1"/>
    </source>
</evidence>
<sequence>MRVARHAMTQRGWRAQAVRRCDSFETARSGMKKVAIVGLGYSGAVVLERLKQLVPAMEIDVYDAAGSVGAGLAYQSDTPGNLVNRPASLMYLRERGDFRQWLQGDDGAGGDSYQPRPVFGRFIEESLRSSMYAHPAIRYHRADVLDVTSSDGRYTLRTTIGMQQGYDALVLATGNTEPTDLYRLRGQSGYINNPYPTVDLKGIRSDRIGILGNQLSAIDVALTLLAANTANRVTMLTRHSKLPNYSDEYVPCQLKVLNEDTIKRRLRSGGATLKAVERLFDEEFDAQGIDVNLRDLMRDHSRVSASRKSIYSVLSATNLVVPMLWHALPERERKLFIRKLRGPWRQLRVPIPKDNWIKIQHYLRAGRLACHVGVREVRACAEGFVAQGRDFTGAFSHIINATGAGNAMDSAIYANMSASGMCVRHPYGGIQVRYDDCRVIGAHGPSDIFAIGNPTAGVFYAVSNIDVLQMQADTICRSLAGRRDAAR</sequence>
<proteinExistence type="predicted"/>
<dbReference type="Pfam" id="PF13454">
    <property type="entry name" value="NAD_binding_9"/>
    <property type="match status" value="1"/>
</dbReference>
<feature type="domain" description="FAD-dependent urate hydroxylase HpyO/Asp monooxygenase CreE-like FAD/NAD(P)-binding" evidence="1">
    <location>
        <begin position="35"/>
        <end position="175"/>
    </location>
</feature>
<reference evidence="2 3" key="1">
    <citation type="submission" date="2018-06" db="EMBL/GenBank/DDBJ databases">
        <title>Towards the identification of Burkholderia cepacia strain which caused fatal septicemia.</title>
        <authorList>
            <person name="Bui L.A.T."/>
            <person name="Zakharova I.B."/>
            <person name="Shpak I.M."/>
            <person name="Teteryatnikova N."/>
            <person name="Ustinov D.V."/>
            <person name="Kuzyutina Y.A."/>
            <person name="Nguyen H.N."/>
            <person name="Antonov A.S."/>
            <person name="Avdyusheva E.F."/>
            <person name="Victorov D.V."/>
        </authorList>
    </citation>
    <scope>NUCLEOTIDE SEQUENCE [LARGE SCALE GENOMIC DNA]</scope>
    <source>
        <strain evidence="2 3">PT02</strain>
    </source>
</reference>
<dbReference type="InterPro" id="IPR052189">
    <property type="entry name" value="L-asp_N-monooxygenase_NS-form"/>
</dbReference>
<dbReference type="Proteomes" id="UP000248899">
    <property type="component" value="Unassembled WGS sequence"/>
</dbReference>
<gene>
    <name evidence="2" type="ORF">DPR02_09215</name>
</gene>
<protein>
    <recommendedName>
        <fullName evidence="1">FAD-dependent urate hydroxylase HpyO/Asp monooxygenase CreE-like FAD/NAD(P)-binding domain-containing protein</fullName>
    </recommendedName>
</protein>
<accession>A0AAQ0JKV3</accession>
<dbReference type="AlphaFoldDB" id="A0AAQ0JKV3"/>
<evidence type="ECO:0000313" key="3">
    <source>
        <dbReference type="Proteomes" id="UP000248899"/>
    </source>
</evidence>
<dbReference type="PANTHER" id="PTHR40254">
    <property type="entry name" value="BLR0577 PROTEIN"/>
    <property type="match status" value="1"/>
</dbReference>
<dbReference type="InterPro" id="IPR036188">
    <property type="entry name" value="FAD/NAD-bd_sf"/>
</dbReference>
<dbReference type="PANTHER" id="PTHR40254:SF1">
    <property type="entry name" value="BLR0577 PROTEIN"/>
    <property type="match status" value="1"/>
</dbReference>
<name>A0AAQ0JKV3_BURCE</name>
<dbReference type="EMBL" id="QLUZ01000004">
    <property type="protein sequence ID" value="RAQ12888.1"/>
    <property type="molecule type" value="Genomic_DNA"/>
</dbReference>
<dbReference type="SUPFAM" id="SSF51905">
    <property type="entry name" value="FAD/NAD(P)-binding domain"/>
    <property type="match status" value="1"/>
</dbReference>
<dbReference type="InterPro" id="IPR038732">
    <property type="entry name" value="HpyO/CreE_NAD-binding"/>
</dbReference>
<organism evidence="2 3">
    <name type="scientific">Burkholderia cepacia</name>
    <name type="common">Pseudomonas cepacia</name>
    <dbReference type="NCBI Taxonomy" id="292"/>
    <lineage>
        <taxon>Bacteria</taxon>
        <taxon>Pseudomonadati</taxon>
        <taxon>Pseudomonadota</taxon>
        <taxon>Betaproteobacteria</taxon>
        <taxon>Burkholderiales</taxon>
        <taxon>Burkholderiaceae</taxon>
        <taxon>Burkholderia</taxon>
        <taxon>Burkholderia cepacia complex</taxon>
    </lineage>
</organism>
<dbReference type="Gene3D" id="3.50.50.60">
    <property type="entry name" value="FAD/NAD(P)-binding domain"/>
    <property type="match status" value="1"/>
</dbReference>
<evidence type="ECO:0000259" key="1">
    <source>
        <dbReference type="Pfam" id="PF13454"/>
    </source>
</evidence>
<comment type="caution">
    <text evidence="2">The sequence shown here is derived from an EMBL/GenBank/DDBJ whole genome shotgun (WGS) entry which is preliminary data.</text>
</comment>